<evidence type="ECO:0000256" key="1">
    <source>
        <dbReference type="SAM" id="MobiDB-lite"/>
    </source>
</evidence>
<keyword evidence="2" id="KW-1185">Reference proteome</keyword>
<reference evidence="3" key="1">
    <citation type="submission" date="2022-11" db="UniProtKB">
        <authorList>
            <consortium name="WormBaseParasite"/>
        </authorList>
    </citation>
    <scope>IDENTIFICATION</scope>
</reference>
<evidence type="ECO:0000313" key="3">
    <source>
        <dbReference type="WBParaSite" id="nRc.2.0.1.t06793-RA"/>
    </source>
</evidence>
<evidence type="ECO:0000313" key="2">
    <source>
        <dbReference type="Proteomes" id="UP000887565"/>
    </source>
</evidence>
<proteinExistence type="predicted"/>
<protein>
    <submittedName>
        <fullName evidence="3">Uncharacterized protein</fullName>
    </submittedName>
</protein>
<dbReference type="OMA" id="IRSYFII"/>
<feature type="region of interest" description="Disordered" evidence="1">
    <location>
        <begin position="94"/>
        <end position="131"/>
    </location>
</feature>
<accession>A0A915HZC5</accession>
<dbReference type="Proteomes" id="UP000887565">
    <property type="component" value="Unplaced"/>
</dbReference>
<name>A0A915HZC5_ROMCU</name>
<dbReference type="WBParaSite" id="nRc.2.0.1.t06793-RA">
    <property type="protein sequence ID" value="nRc.2.0.1.t06793-RA"/>
    <property type="gene ID" value="nRc.2.0.1.g06793"/>
</dbReference>
<sequence length="131" mass="14189">MDLLKGFLGWARPVPPLAKVGVGATIPIRSYFIIIMPKYYCITLSEAIECLRNDTDIEETDIAIIPSNDAGEVTDGEDIDEDVLESVESGEVATELDMLAPSSDSEQSDSDDKTLASLIPVKPPEKKSGFI</sequence>
<dbReference type="AlphaFoldDB" id="A0A915HZC5"/>
<organism evidence="2 3">
    <name type="scientific">Romanomermis culicivorax</name>
    <name type="common">Nematode worm</name>
    <dbReference type="NCBI Taxonomy" id="13658"/>
    <lineage>
        <taxon>Eukaryota</taxon>
        <taxon>Metazoa</taxon>
        <taxon>Ecdysozoa</taxon>
        <taxon>Nematoda</taxon>
        <taxon>Enoplea</taxon>
        <taxon>Dorylaimia</taxon>
        <taxon>Mermithida</taxon>
        <taxon>Mermithoidea</taxon>
        <taxon>Mermithidae</taxon>
        <taxon>Romanomermis</taxon>
    </lineage>
</organism>